<dbReference type="InterPro" id="IPR042070">
    <property type="entry name" value="PucR_C-HTH_sf"/>
</dbReference>
<keyword evidence="4" id="KW-1185">Reference proteome</keyword>
<dbReference type="PANTHER" id="PTHR33744:SF1">
    <property type="entry name" value="DNA-BINDING TRANSCRIPTIONAL ACTIVATOR ADER"/>
    <property type="match status" value="1"/>
</dbReference>
<organism evidence="3 4">
    <name type="scientific">Actinomadura fibrosa</name>
    <dbReference type="NCBI Taxonomy" id="111802"/>
    <lineage>
        <taxon>Bacteria</taxon>
        <taxon>Bacillati</taxon>
        <taxon>Actinomycetota</taxon>
        <taxon>Actinomycetes</taxon>
        <taxon>Streptosporangiales</taxon>
        <taxon>Thermomonosporaceae</taxon>
        <taxon>Actinomadura</taxon>
    </lineage>
</organism>
<reference evidence="4" key="1">
    <citation type="journal article" date="2019" name="Int. J. Syst. Evol. Microbiol.">
        <title>The Global Catalogue of Microorganisms (GCM) 10K type strain sequencing project: providing services to taxonomists for standard genome sequencing and annotation.</title>
        <authorList>
            <consortium name="The Broad Institute Genomics Platform"/>
            <consortium name="The Broad Institute Genome Sequencing Center for Infectious Disease"/>
            <person name="Wu L."/>
            <person name="Ma J."/>
        </authorList>
    </citation>
    <scope>NUCLEOTIDE SEQUENCE [LARGE SCALE GENOMIC DNA]</scope>
    <source>
        <strain evidence="4">JCM 9371</strain>
    </source>
</reference>
<dbReference type="Proteomes" id="UP001597063">
    <property type="component" value="Unassembled WGS sequence"/>
</dbReference>
<feature type="domain" description="RsbT co-antagonist protein RsbRD N-terminal" evidence="2">
    <location>
        <begin position="28"/>
        <end position="160"/>
    </location>
</feature>
<proteinExistence type="predicted"/>
<accession>A0ABW2XWK5</accession>
<feature type="domain" description="PucR C-terminal helix-turn-helix" evidence="1">
    <location>
        <begin position="311"/>
        <end position="363"/>
    </location>
</feature>
<dbReference type="InterPro" id="IPR025751">
    <property type="entry name" value="RsbRD_N_dom"/>
</dbReference>
<dbReference type="PANTHER" id="PTHR33744">
    <property type="entry name" value="CARBOHYDRATE DIACID REGULATOR"/>
    <property type="match status" value="1"/>
</dbReference>
<dbReference type="RefSeq" id="WP_378324687.1">
    <property type="nucleotide sequence ID" value="NZ_JBHTGP010000017.1"/>
</dbReference>
<name>A0ABW2XWK5_9ACTN</name>
<gene>
    <name evidence="3" type="ORF">ACFQZM_33320</name>
</gene>
<dbReference type="Gene3D" id="1.10.10.2840">
    <property type="entry name" value="PucR C-terminal helix-turn-helix domain"/>
    <property type="match status" value="1"/>
</dbReference>
<evidence type="ECO:0000313" key="4">
    <source>
        <dbReference type="Proteomes" id="UP001597063"/>
    </source>
</evidence>
<dbReference type="Pfam" id="PF13556">
    <property type="entry name" value="HTH_30"/>
    <property type="match status" value="1"/>
</dbReference>
<dbReference type="InterPro" id="IPR025736">
    <property type="entry name" value="PucR_C-HTH_dom"/>
</dbReference>
<protein>
    <submittedName>
        <fullName evidence="3">Helix-turn-helix domain-containing protein</fullName>
    </submittedName>
</protein>
<dbReference type="EMBL" id="JBHTGP010000017">
    <property type="protein sequence ID" value="MFD0689407.1"/>
    <property type="molecule type" value="Genomic_DNA"/>
</dbReference>
<dbReference type="InterPro" id="IPR051448">
    <property type="entry name" value="CdaR-like_regulators"/>
</dbReference>
<sequence>MHGGEETGESDRFLRLLIERGDDPVTLEATVRAARSRSELVAALPVEETRRHTRALVRGVLAALETGGPGEDVLAAAGRLGSDRARQGVPVAALLDGFQAGRAHLVRSLVADGRRTGVPDGVLLDGVSRIDEITTRLVHRMVHAHRIAELEMARTTRESRVQMLRQLLHGEAVPVLAPLDPAAAYHCVVSDVSDPAVAARLEAALTAAGPGLCGLVDGRFAALVARLPEPPPAGPLLVAAPPAPPRDVAPLYELGRRALRAGADAGLAGLRGLADLALLTATGGEPGLGRLLADGLLGGLDPADPFHRELAGTALAHLDHGGRVAATAAALHVHANTVKYRARRFQELTGRPLLDPSGGAAVARAAHLWWALRHWLAETRP</sequence>
<evidence type="ECO:0000259" key="1">
    <source>
        <dbReference type="Pfam" id="PF13556"/>
    </source>
</evidence>
<evidence type="ECO:0000259" key="2">
    <source>
        <dbReference type="Pfam" id="PF14361"/>
    </source>
</evidence>
<comment type="caution">
    <text evidence="3">The sequence shown here is derived from an EMBL/GenBank/DDBJ whole genome shotgun (WGS) entry which is preliminary data.</text>
</comment>
<dbReference type="Pfam" id="PF14361">
    <property type="entry name" value="RsbRD_N"/>
    <property type="match status" value="1"/>
</dbReference>
<evidence type="ECO:0000313" key="3">
    <source>
        <dbReference type="EMBL" id="MFD0689407.1"/>
    </source>
</evidence>